<gene>
    <name evidence="2" type="ORF">GCM10010423_37020</name>
</gene>
<dbReference type="Proteomes" id="UP001501095">
    <property type="component" value="Unassembled WGS sequence"/>
</dbReference>
<name>A0ABN3NU60_9ACTN</name>
<feature type="compositionally biased region" description="Low complexity" evidence="1">
    <location>
        <begin position="63"/>
        <end position="73"/>
    </location>
</feature>
<accession>A0ABN3NU60</accession>
<comment type="caution">
    <text evidence="2">The sequence shown here is derived from an EMBL/GenBank/DDBJ whole genome shotgun (WGS) entry which is preliminary data.</text>
</comment>
<organism evidence="2 3">
    <name type="scientific">Streptomyces levis</name>
    <dbReference type="NCBI Taxonomy" id="285566"/>
    <lineage>
        <taxon>Bacteria</taxon>
        <taxon>Bacillati</taxon>
        <taxon>Actinomycetota</taxon>
        <taxon>Actinomycetes</taxon>
        <taxon>Kitasatosporales</taxon>
        <taxon>Streptomycetaceae</taxon>
        <taxon>Streptomyces</taxon>
    </lineage>
</organism>
<proteinExistence type="predicted"/>
<protein>
    <submittedName>
        <fullName evidence="2">Uncharacterized protein</fullName>
    </submittedName>
</protein>
<keyword evidence="3" id="KW-1185">Reference proteome</keyword>
<evidence type="ECO:0000313" key="2">
    <source>
        <dbReference type="EMBL" id="GAA2536491.1"/>
    </source>
</evidence>
<evidence type="ECO:0000256" key="1">
    <source>
        <dbReference type="SAM" id="MobiDB-lite"/>
    </source>
</evidence>
<dbReference type="EMBL" id="BAAATM010000012">
    <property type="protein sequence ID" value="GAA2536491.1"/>
    <property type="molecule type" value="Genomic_DNA"/>
</dbReference>
<evidence type="ECO:0000313" key="3">
    <source>
        <dbReference type="Proteomes" id="UP001501095"/>
    </source>
</evidence>
<reference evidence="2 3" key="1">
    <citation type="journal article" date="2019" name="Int. J. Syst. Evol. Microbiol.">
        <title>The Global Catalogue of Microorganisms (GCM) 10K type strain sequencing project: providing services to taxonomists for standard genome sequencing and annotation.</title>
        <authorList>
            <consortium name="The Broad Institute Genomics Platform"/>
            <consortium name="The Broad Institute Genome Sequencing Center for Infectious Disease"/>
            <person name="Wu L."/>
            <person name="Ma J."/>
        </authorList>
    </citation>
    <scope>NUCLEOTIDE SEQUENCE [LARGE SCALE GENOMIC DNA]</scope>
    <source>
        <strain evidence="2 3">JCM 6924</strain>
    </source>
</reference>
<sequence length="73" mass="7519">MSRPSEWWASVRVRAQGAAESLSAAEGPVPSEVAASADMVVNTAAVLRSRARGNGRGTGTSGYGSRDTAPSLW</sequence>
<feature type="region of interest" description="Disordered" evidence="1">
    <location>
        <begin position="49"/>
        <end position="73"/>
    </location>
</feature>